<gene>
    <name evidence="1" type="ORF">MENTE1834_LOCUS42003</name>
</gene>
<accession>A0ACB1AR28</accession>
<sequence>MYLFLLFIFLNIFYYVTALSVHVKISWRDNPKGLQILANKTRHRFKVELTSNKWELPKEGETDKYDSFHFEEMEENNDENLEKYTLKVYKLTNEIASIDNVEDNSLIYIKYEGKNKILYTKILKKDEEYFDTIINLIKRPVRFLQFIFKTDGSKEKIVTIKCKNENDDNKIVEIFIPEREKSSKSAYYNSQIVKTKMCPDDLYDFVIDNKNTKAKVKF</sequence>
<keyword evidence="2" id="KW-1185">Reference proteome</keyword>
<dbReference type="Proteomes" id="UP001497535">
    <property type="component" value="Unassembled WGS sequence"/>
</dbReference>
<dbReference type="EMBL" id="CAVMJV010000107">
    <property type="protein sequence ID" value="CAK5100190.1"/>
    <property type="molecule type" value="Genomic_DNA"/>
</dbReference>
<organism evidence="1 2">
    <name type="scientific">Meloidogyne enterolobii</name>
    <name type="common">Root-knot nematode worm</name>
    <name type="synonym">Meloidogyne mayaguensis</name>
    <dbReference type="NCBI Taxonomy" id="390850"/>
    <lineage>
        <taxon>Eukaryota</taxon>
        <taxon>Metazoa</taxon>
        <taxon>Ecdysozoa</taxon>
        <taxon>Nematoda</taxon>
        <taxon>Chromadorea</taxon>
        <taxon>Rhabditida</taxon>
        <taxon>Tylenchina</taxon>
        <taxon>Tylenchomorpha</taxon>
        <taxon>Tylenchoidea</taxon>
        <taxon>Meloidogynidae</taxon>
        <taxon>Meloidogyninae</taxon>
        <taxon>Meloidogyne</taxon>
    </lineage>
</organism>
<comment type="caution">
    <text evidence="1">The sequence shown here is derived from an EMBL/GenBank/DDBJ whole genome shotgun (WGS) entry which is preliminary data.</text>
</comment>
<protein>
    <submittedName>
        <fullName evidence="1">Uncharacterized protein</fullName>
    </submittedName>
</protein>
<evidence type="ECO:0000313" key="1">
    <source>
        <dbReference type="EMBL" id="CAK5100190.1"/>
    </source>
</evidence>
<name>A0ACB1AR28_MELEN</name>
<reference evidence="1" key="1">
    <citation type="submission" date="2023-11" db="EMBL/GenBank/DDBJ databases">
        <authorList>
            <person name="Poullet M."/>
        </authorList>
    </citation>
    <scope>NUCLEOTIDE SEQUENCE</scope>
    <source>
        <strain evidence="1">E1834</strain>
    </source>
</reference>
<proteinExistence type="predicted"/>
<evidence type="ECO:0000313" key="2">
    <source>
        <dbReference type="Proteomes" id="UP001497535"/>
    </source>
</evidence>